<dbReference type="InterPro" id="IPR036409">
    <property type="entry name" value="Aldolase_II/adducin_N_sf"/>
</dbReference>
<gene>
    <name evidence="5" type="ORF">roselon_03248</name>
</gene>
<feature type="region of interest" description="Disordered" evidence="3">
    <location>
        <begin position="110"/>
        <end position="131"/>
    </location>
</feature>
<sequence>MSCRRIEIPAFHYMIGVAGGATLRCAEYATFGTQALSRAMLVALEDRTACLLANHGMVCYGPSLAKALWLAVEIETLCKQYVIACQSGVPVILDDAEMERVLARFKTYGKQPAADGDGAGAGADAPVRRDG</sequence>
<dbReference type="InterPro" id="IPR050197">
    <property type="entry name" value="Aldolase_class_II_sugar_metab"/>
</dbReference>
<dbReference type="HOGENOM" id="CLU_158655_0_0_5"/>
<evidence type="ECO:0000256" key="3">
    <source>
        <dbReference type="SAM" id="MobiDB-lite"/>
    </source>
</evidence>
<dbReference type="SUPFAM" id="SSF53639">
    <property type="entry name" value="AraD/HMP-PK domain-like"/>
    <property type="match status" value="1"/>
</dbReference>
<keyword evidence="1" id="KW-0479">Metal-binding</keyword>
<dbReference type="GO" id="GO:0019323">
    <property type="term" value="P:pentose catabolic process"/>
    <property type="evidence" value="ECO:0007669"/>
    <property type="project" value="TreeGrafter"/>
</dbReference>
<dbReference type="GO" id="GO:0046872">
    <property type="term" value="F:metal ion binding"/>
    <property type="evidence" value="ECO:0007669"/>
    <property type="project" value="UniProtKB-KW"/>
</dbReference>
<dbReference type="GO" id="GO:0016832">
    <property type="term" value="F:aldehyde-lyase activity"/>
    <property type="evidence" value="ECO:0007669"/>
    <property type="project" value="TreeGrafter"/>
</dbReference>
<keyword evidence="6" id="KW-1185">Reference proteome</keyword>
<dbReference type="GO" id="GO:0005829">
    <property type="term" value="C:cytosol"/>
    <property type="evidence" value="ECO:0007669"/>
    <property type="project" value="TreeGrafter"/>
</dbReference>
<dbReference type="InterPro" id="IPR001303">
    <property type="entry name" value="Aldolase_II/adducin_N"/>
</dbReference>
<evidence type="ECO:0000259" key="4">
    <source>
        <dbReference type="Pfam" id="PF00596"/>
    </source>
</evidence>
<evidence type="ECO:0000313" key="5">
    <source>
        <dbReference type="EMBL" id="AHM05511.1"/>
    </source>
</evidence>
<dbReference type="Gene3D" id="3.40.225.10">
    <property type="entry name" value="Class II aldolase/adducin N-terminal domain"/>
    <property type="match status" value="1"/>
</dbReference>
<name>W8S966_9RHOB</name>
<dbReference type="PATRIC" id="fig|1294273.3.peg.3208"/>
<dbReference type="Proteomes" id="UP000019593">
    <property type="component" value="Chromosome"/>
</dbReference>
<dbReference type="AlphaFoldDB" id="W8S966"/>
<dbReference type="KEGG" id="red:roselon_03248"/>
<feature type="domain" description="Class II aldolase/adducin N-terminal" evidence="4">
    <location>
        <begin position="2"/>
        <end position="82"/>
    </location>
</feature>
<dbReference type="EMBL" id="CP004372">
    <property type="protein sequence ID" value="AHM05511.1"/>
    <property type="molecule type" value="Genomic_DNA"/>
</dbReference>
<dbReference type="eggNOG" id="COG0235">
    <property type="taxonomic scope" value="Bacteria"/>
</dbReference>
<evidence type="ECO:0000256" key="2">
    <source>
        <dbReference type="ARBA" id="ARBA00023239"/>
    </source>
</evidence>
<reference evidence="5 6" key="1">
    <citation type="submission" date="2013-03" db="EMBL/GenBank/DDBJ databases">
        <authorList>
            <person name="Fiebig A."/>
            <person name="Goeker M."/>
            <person name="Klenk H.-P.P."/>
        </authorList>
    </citation>
    <scope>NUCLEOTIDE SEQUENCE [LARGE SCALE GENOMIC DNA]</scope>
    <source>
        <strain evidence="6">DSM 19469</strain>
    </source>
</reference>
<organism evidence="5 6">
    <name type="scientific">Roseicyclus elongatus DSM 19469</name>
    <dbReference type="NCBI Taxonomy" id="1294273"/>
    <lineage>
        <taxon>Bacteria</taxon>
        <taxon>Pseudomonadati</taxon>
        <taxon>Pseudomonadota</taxon>
        <taxon>Alphaproteobacteria</taxon>
        <taxon>Rhodobacterales</taxon>
        <taxon>Roseobacteraceae</taxon>
        <taxon>Roseicyclus</taxon>
    </lineage>
</organism>
<accession>W8S966</accession>
<dbReference type="Pfam" id="PF00596">
    <property type="entry name" value="Aldolase_II"/>
    <property type="match status" value="1"/>
</dbReference>
<dbReference type="PANTHER" id="PTHR22789">
    <property type="entry name" value="FUCULOSE PHOSPHATE ALDOLASE"/>
    <property type="match status" value="1"/>
</dbReference>
<evidence type="ECO:0000313" key="6">
    <source>
        <dbReference type="Proteomes" id="UP000019593"/>
    </source>
</evidence>
<proteinExistence type="predicted"/>
<dbReference type="PANTHER" id="PTHR22789:SF0">
    <property type="entry name" value="3-OXO-TETRONATE 4-PHOSPHATE DECARBOXYLASE-RELATED"/>
    <property type="match status" value="1"/>
</dbReference>
<protein>
    <submittedName>
        <fullName evidence="5">Ribulose-5-phosphate 4-epimerase</fullName>
    </submittedName>
</protein>
<dbReference type="STRING" id="1294273.roselon_03248"/>
<evidence type="ECO:0000256" key="1">
    <source>
        <dbReference type="ARBA" id="ARBA00022723"/>
    </source>
</evidence>
<keyword evidence="2" id="KW-0456">Lyase</keyword>